<organism evidence="1">
    <name type="scientific">Myoviridae sp. ctp4Q36</name>
    <dbReference type="NCBI Taxonomy" id="2827708"/>
    <lineage>
        <taxon>Viruses</taxon>
        <taxon>Duplodnaviria</taxon>
        <taxon>Heunggongvirae</taxon>
        <taxon>Uroviricota</taxon>
        <taxon>Caudoviricetes</taxon>
    </lineage>
</organism>
<reference evidence="1" key="1">
    <citation type="journal article" date="2021" name="Proc. Natl. Acad. Sci. U.S.A.">
        <title>A Catalog of Tens of Thousands of Viruses from Human Metagenomes Reveals Hidden Associations with Chronic Diseases.</title>
        <authorList>
            <person name="Tisza M.J."/>
            <person name="Buck C.B."/>
        </authorList>
    </citation>
    <scope>NUCLEOTIDE SEQUENCE</scope>
    <source>
        <strain evidence="1">Ctp4Q36</strain>
    </source>
</reference>
<sequence>MRPSDFMGFDNDYDAFQFDMGVAWKSYLLEKEETNQMITVLLNEIRNIVRTNGAKIENIPKPAPLVKPKNYGELPTLDEILKTFGGSGVVNM</sequence>
<evidence type="ECO:0000313" key="1">
    <source>
        <dbReference type="EMBL" id="DAF57010.1"/>
    </source>
</evidence>
<dbReference type="EMBL" id="BK032725">
    <property type="protein sequence ID" value="DAF57010.1"/>
    <property type="molecule type" value="Genomic_DNA"/>
</dbReference>
<accession>A0A8S5T2K6</accession>
<proteinExistence type="predicted"/>
<name>A0A8S5T2K6_9CAUD</name>
<protein>
    <submittedName>
        <fullName evidence="1">Uncharacterized protein</fullName>
    </submittedName>
</protein>